<gene>
    <name evidence="1" type="ORF">SAMN05428642_103272</name>
</gene>
<reference evidence="1 2" key="1">
    <citation type="submission" date="2016-10" db="EMBL/GenBank/DDBJ databases">
        <authorList>
            <person name="de Groot N.N."/>
        </authorList>
    </citation>
    <scope>NUCLEOTIDE SEQUENCE [LARGE SCALE GENOMIC DNA]</scope>
    <source>
        <strain evidence="1 2">DSM 18180</strain>
    </source>
</reference>
<evidence type="ECO:0000313" key="2">
    <source>
        <dbReference type="Proteomes" id="UP000182544"/>
    </source>
</evidence>
<proteinExistence type="predicted"/>
<dbReference type="STRING" id="369401.SAMN05428642_103272"/>
<keyword evidence="2" id="KW-1185">Reference proteome</keyword>
<organism evidence="1 2">
    <name type="scientific">Flaviramulus basaltis</name>
    <dbReference type="NCBI Taxonomy" id="369401"/>
    <lineage>
        <taxon>Bacteria</taxon>
        <taxon>Pseudomonadati</taxon>
        <taxon>Bacteroidota</taxon>
        <taxon>Flavobacteriia</taxon>
        <taxon>Flavobacteriales</taxon>
        <taxon>Flavobacteriaceae</taxon>
        <taxon>Flaviramulus</taxon>
    </lineage>
</organism>
<evidence type="ECO:0000313" key="1">
    <source>
        <dbReference type="EMBL" id="SFZ93681.1"/>
    </source>
</evidence>
<name>A0A1K2IMM1_9FLAO</name>
<dbReference type="EMBL" id="FPKV01000003">
    <property type="protein sequence ID" value="SFZ93681.1"/>
    <property type="molecule type" value="Genomic_DNA"/>
</dbReference>
<accession>A0A1K2IMM1</accession>
<dbReference type="InterPro" id="IPR045767">
    <property type="entry name" value="DUF6134"/>
</dbReference>
<protein>
    <submittedName>
        <fullName evidence="1">Uncharacterized protein</fullName>
    </submittedName>
</protein>
<dbReference type="Pfam" id="PF19630">
    <property type="entry name" value="DUF6134"/>
    <property type="match status" value="1"/>
</dbReference>
<sequence>MIPALIFYLIKRFKKNNFLYNRIAIIKKLVLRLKLMLFLLVATNFYAINDSHKSNVITYNVVKNNTIIGTIKINKQTFKDSITYTLESNIEARYILKFKITGEEKSIYKDDILMYSSVFRTVNNKLKTNHSISLNNGRYKLQSSKEIRILDFDSITHNLITMYFKEPIGLQNIFCDNLSQMVPVKAIRDGIYRVEFSKDKYNIFHYENGECFKIEAFSPLFDVTLIPV</sequence>
<dbReference type="Proteomes" id="UP000182544">
    <property type="component" value="Unassembled WGS sequence"/>
</dbReference>
<dbReference type="AlphaFoldDB" id="A0A1K2IMM1"/>